<evidence type="ECO:0000313" key="3">
    <source>
        <dbReference type="EMBL" id="GAA2000902.1"/>
    </source>
</evidence>
<feature type="domain" description="DUF4395" evidence="2">
    <location>
        <begin position="13"/>
        <end position="142"/>
    </location>
</feature>
<sequence>MTETQVTPPAGRVDVRGPRFGATVTTVVLLVVLATGSGWLLAAQAVVFAAGAAGGLRRAPYGLLFARLVRPRLGPATAFEDEAPPRFAQGVGLLFAVVGAVGYLAGVPALGVAATALALAAAFLNAAFGFCLGCEMYLLLVRVRRRSA</sequence>
<dbReference type="Proteomes" id="UP001499854">
    <property type="component" value="Unassembled WGS sequence"/>
</dbReference>
<keyword evidence="1" id="KW-1133">Transmembrane helix</keyword>
<dbReference type="EMBL" id="BAAAQM010000070">
    <property type="protein sequence ID" value="GAA2000902.1"/>
    <property type="molecule type" value="Genomic_DNA"/>
</dbReference>
<dbReference type="InterPro" id="IPR025508">
    <property type="entry name" value="DUF4395"/>
</dbReference>
<protein>
    <submittedName>
        <fullName evidence="3">DUF4395 domain-containing protein</fullName>
    </submittedName>
</protein>
<keyword evidence="1" id="KW-0472">Membrane</keyword>
<feature type="transmembrane region" description="Helical" evidence="1">
    <location>
        <begin position="87"/>
        <end position="106"/>
    </location>
</feature>
<dbReference type="InterPro" id="IPR016942">
    <property type="entry name" value="UCP030042"/>
</dbReference>
<proteinExistence type="predicted"/>
<comment type="caution">
    <text evidence="3">The sequence shown here is derived from an EMBL/GenBank/DDBJ whole genome shotgun (WGS) entry which is preliminary data.</text>
</comment>
<feature type="transmembrane region" description="Helical" evidence="1">
    <location>
        <begin position="112"/>
        <end position="140"/>
    </location>
</feature>
<reference evidence="4" key="1">
    <citation type="journal article" date="2019" name="Int. J. Syst. Evol. Microbiol.">
        <title>The Global Catalogue of Microorganisms (GCM) 10K type strain sequencing project: providing services to taxonomists for standard genome sequencing and annotation.</title>
        <authorList>
            <consortium name="The Broad Institute Genomics Platform"/>
            <consortium name="The Broad Institute Genome Sequencing Center for Infectious Disease"/>
            <person name="Wu L."/>
            <person name="Ma J."/>
        </authorList>
    </citation>
    <scope>NUCLEOTIDE SEQUENCE [LARGE SCALE GENOMIC DNA]</scope>
    <source>
        <strain evidence="4">JCM 16013</strain>
    </source>
</reference>
<evidence type="ECO:0000259" key="2">
    <source>
        <dbReference type="Pfam" id="PF14340"/>
    </source>
</evidence>
<evidence type="ECO:0000256" key="1">
    <source>
        <dbReference type="SAM" id="Phobius"/>
    </source>
</evidence>
<accession>A0ABP5EN15</accession>
<gene>
    <name evidence="3" type="ORF">GCM10009838_78150</name>
</gene>
<organism evidence="3 4">
    <name type="scientific">Catenulispora subtropica</name>
    <dbReference type="NCBI Taxonomy" id="450798"/>
    <lineage>
        <taxon>Bacteria</taxon>
        <taxon>Bacillati</taxon>
        <taxon>Actinomycetota</taxon>
        <taxon>Actinomycetes</taxon>
        <taxon>Catenulisporales</taxon>
        <taxon>Catenulisporaceae</taxon>
        <taxon>Catenulispora</taxon>
    </lineage>
</organism>
<dbReference type="Pfam" id="PF14340">
    <property type="entry name" value="DUF4395"/>
    <property type="match status" value="1"/>
</dbReference>
<name>A0ABP5EN15_9ACTN</name>
<keyword evidence="1" id="KW-0812">Transmembrane</keyword>
<dbReference type="RefSeq" id="WP_344662257.1">
    <property type="nucleotide sequence ID" value="NZ_BAAAQM010000070.1"/>
</dbReference>
<evidence type="ECO:0000313" key="4">
    <source>
        <dbReference type="Proteomes" id="UP001499854"/>
    </source>
</evidence>
<feature type="transmembrane region" description="Helical" evidence="1">
    <location>
        <begin position="20"/>
        <end position="40"/>
    </location>
</feature>
<dbReference type="PIRSF" id="PIRSF030042">
    <property type="entry name" value="UCP030042"/>
    <property type="match status" value="1"/>
</dbReference>
<keyword evidence="4" id="KW-1185">Reference proteome</keyword>